<evidence type="ECO:0000256" key="6">
    <source>
        <dbReference type="ARBA" id="ARBA00023242"/>
    </source>
</evidence>
<comment type="subcellular location">
    <subcellularLocation>
        <location evidence="1">Nucleus</location>
    </subcellularLocation>
</comment>
<dbReference type="InterPro" id="IPR007219">
    <property type="entry name" value="XnlR_reg_dom"/>
</dbReference>
<evidence type="ECO:0000256" key="4">
    <source>
        <dbReference type="ARBA" id="ARBA00022771"/>
    </source>
</evidence>
<dbReference type="Pfam" id="PF04082">
    <property type="entry name" value="Fungal_trans"/>
    <property type="match status" value="1"/>
</dbReference>
<evidence type="ECO:0000256" key="2">
    <source>
        <dbReference type="ARBA" id="ARBA00022723"/>
    </source>
</evidence>
<reference evidence="9" key="1">
    <citation type="submission" date="2020-11" db="EMBL/GenBank/DDBJ databases">
        <title>Kefir isolates.</title>
        <authorList>
            <person name="Marcisauskas S."/>
            <person name="Kim Y."/>
            <person name="Blasche S."/>
        </authorList>
    </citation>
    <scope>NUCLEOTIDE SEQUENCE</scope>
    <source>
        <strain evidence="9">Olga-1</strain>
    </source>
</reference>
<dbReference type="SMART" id="SM00355">
    <property type="entry name" value="ZnF_C2H2"/>
    <property type="match status" value="2"/>
</dbReference>
<accession>A0A9P6WJX6</accession>
<dbReference type="AlphaFoldDB" id="A0A9P6WJX6"/>
<evidence type="ECO:0000259" key="8">
    <source>
        <dbReference type="PROSITE" id="PS50157"/>
    </source>
</evidence>
<evidence type="ECO:0000256" key="5">
    <source>
        <dbReference type="ARBA" id="ARBA00022833"/>
    </source>
</evidence>
<dbReference type="Proteomes" id="UP000697127">
    <property type="component" value="Unassembled WGS sequence"/>
</dbReference>
<keyword evidence="2" id="KW-0479">Metal-binding</keyword>
<dbReference type="PROSITE" id="PS50157">
    <property type="entry name" value="ZINC_FINGER_C2H2_2"/>
    <property type="match status" value="1"/>
</dbReference>
<dbReference type="GO" id="GO:0000981">
    <property type="term" value="F:DNA-binding transcription factor activity, RNA polymerase II-specific"/>
    <property type="evidence" value="ECO:0007669"/>
    <property type="project" value="InterPro"/>
</dbReference>
<comment type="caution">
    <text evidence="9">The sequence shown here is derived from an EMBL/GenBank/DDBJ whole genome shotgun (WGS) entry which is preliminary data.</text>
</comment>
<evidence type="ECO:0000313" key="9">
    <source>
        <dbReference type="EMBL" id="KAG0688317.1"/>
    </source>
</evidence>
<gene>
    <name evidence="9" type="ORF">C6P40_001134</name>
</gene>
<protein>
    <recommendedName>
        <fullName evidence="8">C2H2-type domain-containing protein</fullName>
    </recommendedName>
</protein>
<keyword evidence="4 7" id="KW-0863">Zinc-finger</keyword>
<dbReference type="Gene3D" id="3.30.160.60">
    <property type="entry name" value="Classic Zinc Finger"/>
    <property type="match status" value="1"/>
</dbReference>
<keyword evidence="5" id="KW-0862">Zinc</keyword>
<evidence type="ECO:0000256" key="1">
    <source>
        <dbReference type="ARBA" id="ARBA00004123"/>
    </source>
</evidence>
<organism evidence="9 10">
    <name type="scientific">Pichia californica</name>
    <dbReference type="NCBI Taxonomy" id="460514"/>
    <lineage>
        <taxon>Eukaryota</taxon>
        <taxon>Fungi</taxon>
        <taxon>Dikarya</taxon>
        <taxon>Ascomycota</taxon>
        <taxon>Saccharomycotina</taxon>
        <taxon>Pichiomycetes</taxon>
        <taxon>Pichiales</taxon>
        <taxon>Pichiaceae</taxon>
        <taxon>Pichia</taxon>
    </lineage>
</organism>
<dbReference type="GO" id="GO:0008270">
    <property type="term" value="F:zinc ion binding"/>
    <property type="evidence" value="ECO:0007669"/>
    <property type="project" value="UniProtKB-KW"/>
</dbReference>
<dbReference type="GO" id="GO:0006351">
    <property type="term" value="P:DNA-templated transcription"/>
    <property type="evidence" value="ECO:0007669"/>
    <property type="project" value="InterPro"/>
</dbReference>
<evidence type="ECO:0000313" key="10">
    <source>
        <dbReference type="Proteomes" id="UP000697127"/>
    </source>
</evidence>
<dbReference type="InterPro" id="IPR051059">
    <property type="entry name" value="VerF-like"/>
</dbReference>
<dbReference type="PANTHER" id="PTHR40626">
    <property type="entry name" value="MIP31509P"/>
    <property type="match status" value="1"/>
</dbReference>
<dbReference type="InterPro" id="IPR013087">
    <property type="entry name" value="Znf_C2H2_type"/>
</dbReference>
<dbReference type="EMBL" id="PUHW01000162">
    <property type="protein sequence ID" value="KAG0688317.1"/>
    <property type="molecule type" value="Genomic_DNA"/>
</dbReference>
<dbReference type="GO" id="GO:0005634">
    <property type="term" value="C:nucleus"/>
    <property type="evidence" value="ECO:0007669"/>
    <property type="project" value="UniProtKB-SubCell"/>
</dbReference>
<keyword evidence="10" id="KW-1185">Reference proteome</keyword>
<dbReference type="PROSITE" id="PS00028">
    <property type="entry name" value="ZINC_FINGER_C2H2_1"/>
    <property type="match status" value="1"/>
</dbReference>
<evidence type="ECO:0000256" key="3">
    <source>
        <dbReference type="ARBA" id="ARBA00022737"/>
    </source>
</evidence>
<keyword evidence="3" id="KW-0677">Repeat</keyword>
<dbReference type="SUPFAM" id="SSF57667">
    <property type="entry name" value="beta-beta-alpha zinc fingers"/>
    <property type="match status" value="1"/>
</dbReference>
<dbReference type="GO" id="GO:0000978">
    <property type="term" value="F:RNA polymerase II cis-regulatory region sequence-specific DNA binding"/>
    <property type="evidence" value="ECO:0007669"/>
    <property type="project" value="InterPro"/>
</dbReference>
<name>A0A9P6WJX6_9ASCO</name>
<sequence length="769" mass="89540">MSKMYCIFKTVYILFGQPFTVENKKPILMSIMKMYKCDFKDCQREFTRSDHLKRHKVNHTSKRIKCSEPNCSMVFTRMDIKKKHERRHHKNLFNTQEDNINKITKNTINNFKPIPSPMTSLPNLDVEIPDMKDEYLSDVLKWLLDSEQTFKQDQTTFNNSHLEEKQLGFNASILLEDLLALSPEFPTENFQTEIDENLRFEMIKFIPLLELNPDFTIPKIKYFLQLYWLLYHSQYPILHRPSFSTFQVHPLLLLSMIMIGSSFTHKATNPNHLNLIDTKGLSLLIAEPLRWCIFANKNSKPPCQIWVIQALIILETFEVSCSTRSLHERSFIYSNVKIQLLRRTPILGGDPLKDGKNIDNSKISIWNSWIEAECIKRAAFMSFHMNTIHAVVFGHSISLNVNQLKLSLPCPDHIWEYNINNNNINNNNNNNNKENEIIINNSPLFVESLQKLLNYIPIETGTFGRSILLSGLMNLALQVEQNIQQWSNLGWKGFKDGWKDRFSNAIEFWKSQLPNNGNCLITSSSIYYINSSLSPLPISLLSEDSICKFCVYHSFQINLKIPHYDYIVFAGAPKRMNVPISQEDYDIVVNRIDCWCGSINGKEAVVNSLIFLCEILIPGGIISYNYDPTIDPLIYRPSIVVCSTLVLWTYTFHKFGVNMENNRKEEETENGYDYLRRVHEGLRNVTRKKVSLFKLNNLEMNEKMDVLKEYYLGLDSIKGLNRNNGLLRMLADKFKKCDWEIGVEYSRLLENCIRRSNGSNNVFCTDMYI</sequence>
<feature type="domain" description="C2H2-type" evidence="8">
    <location>
        <begin position="35"/>
        <end position="64"/>
    </location>
</feature>
<evidence type="ECO:0000256" key="7">
    <source>
        <dbReference type="PROSITE-ProRule" id="PRU00042"/>
    </source>
</evidence>
<keyword evidence="6" id="KW-0539">Nucleus</keyword>
<dbReference type="CDD" id="cd12148">
    <property type="entry name" value="fungal_TF_MHR"/>
    <property type="match status" value="1"/>
</dbReference>
<dbReference type="PANTHER" id="PTHR40626:SF11">
    <property type="entry name" value="ZINC FINGER PROTEIN YPR022C"/>
    <property type="match status" value="1"/>
</dbReference>
<proteinExistence type="predicted"/>
<dbReference type="GO" id="GO:0000785">
    <property type="term" value="C:chromatin"/>
    <property type="evidence" value="ECO:0007669"/>
    <property type="project" value="TreeGrafter"/>
</dbReference>
<dbReference type="InterPro" id="IPR036236">
    <property type="entry name" value="Znf_C2H2_sf"/>
</dbReference>